<dbReference type="Pfam" id="PF05861">
    <property type="entry name" value="PhnI"/>
    <property type="match status" value="1"/>
</dbReference>
<organism evidence="1 2">
    <name type="scientific">Parasediminibacterium paludis</name>
    <dbReference type="NCBI Taxonomy" id="908966"/>
    <lineage>
        <taxon>Bacteria</taxon>
        <taxon>Pseudomonadati</taxon>
        <taxon>Bacteroidota</taxon>
        <taxon>Chitinophagia</taxon>
        <taxon>Chitinophagales</taxon>
        <taxon>Chitinophagaceae</taxon>
        <taxon>Parasediminibacterium</taxon>
    </lineage>
</organism>
<dbReference type="RefSeq" id="WP_379014403.1">
    <property type="nucleotide sequence ID" value="NZ_JBHSDC010000022.1"/>
</dbReference>
<gene>
    <name evidence="1" type="ORF">ACFOW1_11480</name>
</gene>
<protein>
    <submittedName>
        <fullName evidence="1">Carbon-phosphorus lyase complex subunit PhnI</fullName>
    </submittedName>
</protein>
<reference evidence="2" key="1">
    <citation type="journal article" date="2019" name="Int. J. Syst. Evol. Microbiol.">
        <title>The Global Catalogue of Microorganisms (GCM) 10K type strain sequencing project: providing services to taxonomists for standard genome sequencing and annotation.</title>
        <authorList>
            <consortium name="The Broad Institute Genomics Platform"/>
            <consortium name="The Broad Institute Genome Sequencing Center for Infectious Disease"/>
            <person name="Wu L."/>
            <person name="Ma J."/>
        </authorList>
    </citation>
    <scope>NUCLEOTIDE SEQUENCE [LARGE SCALE GENOMIC DNA]</scope>
    <source>
        <strain evidence="2">CECT 8010</strain>
    </source>
</reference>
<dbReference type="EMBL" id="JBHSDC010000022">
    <property type="protein sequence ID" value="MFC4232517.1"/>
    <property type="molecule type" value="Genomic_DNA"/>
</dbReference>
<dbReference type="InterPro" id="IPR008773">
    <property type="entry name" value="PhnI"/>
</dbReference>
<evidence type="ECO:0000313" key="1">
    <source>
        <dbReference type="EMBL" id="MFC4232517.1"/>
    </source>
</evidence>
<dbReference type="GO" id="GO:0016829">
    <property type="term" value="F:lyase activity"/>
    <property type="evidence" value="ECO:0007669"/>
    <property type="project" value="UniProtKB-KW"/>
</dbReference>
<name>A0ABV8PWU1_9BACT</name>
<keyword evidence="2" id="KW-1185">Reference proteome</keyword>
<dbReference type="Proteomes" id="UP001595906">
    <property type="component" value="Unassembled WGS sequence"/>
</dbReference>
<proteinExistence type="predicted"/>
<dbReference type="PIRSF" id="PIRSF007313">
    <property type="entry name" value="PhnI"/>
    <property type="match status" value="1"/>
</dbReference>
<keyword evidence="1" id="KW-0456">Lyase</keyword>
<accession>A0ABV8PWU1</accession>
<sequence>MGYVAVKGGADAIKNSLKLVEFYRIKDSLAPIDIQQIQSQLRLAVDKVMGEGGLYAPDYAAIAIKQAEGEVFEAAFILRAFRTTLQRRFYAETIDTRDMFVKRKISASFREIPGGQILGPTRDYSQRILDASKAYETLEDIKTLLGHLQIDLSSENIENVTTYKKVIDLLKTEGLLKPIDTKEDRKLIDITREAIRFPAPRSARLQMMARAETGGLMAMGYSSMRGFGSVHPTVGELRYGQVPVRLKDPSGRVRYIGKIEVTEAEMITHVATTKKSESPLYSIGYGLCFGQNDTKVICMGILDTTMRNPDTSLPANDQEFVLYHTEGIESMGFTNHLKLPHYVTFQSDLKNIREAKERKEKAVQQANHLPKN</sequence>
<comment type="caution">
    <text evidence="1">The sequence shown here is derived from an EMBL/GenBank/DDBJ whole genome shotgun (WGS) entry which is preliminary data.</text>
</comment>
<evidence type="ECO:0000313" key="2">
    <source>
        <dbReference type="Proteomes" id="UP001595906"/>
    </source>
</evidence>